<evidence type="ECO:0000313" key="1">
    <source>
        <dbReference type="EMBL" id="KAG6430817.1"/>
    </source>
</evidence>
<evidence type="ECO:0000313" key="2">
    <source>
        <dbReference type="Proteomes" id="UP000298416"/>
    </source>
</evidence>
<comment type="caution">
    <text evidence="1">The sequence shown here is derived from an EMBL/GenBank/DDBJ whole genome shotgun (WGS) entry which is preliminary data.</text>
</comment>
<dbReference type="EMBL" id="PNBA02000003">
    <property type="protein sequence ID" value="KAG6430817.1"/>
    <property type="molecule type" value="Genomic_DNA"/>
</dbReference>
<gene>
    <name evidence="1" type="ORF">SASPL_108890</name>
</gene>
<reference evidence="1" key="1">
    <citation type="submission" date="2018-01" db="EMBL/GenBank/DDBJ databases">
        <authorList>
            <person name="Mao J.F."/>
        </authorList>
    </citation>
    <scope>NUCLEOTIDE SEQUENCE</scope>
    <source>
        <strain evidence="1">Huo1</strain>
        <tissue evidence="1">Leaf</tissue>
    </source>
</reference>
<protein>
    <submittedName>
        <fullName evidence="1">Uncharacterized protein</fullName>
    </submittedName>
</protein>
<accession>A0A8X9A5T2</accession>
<reference evidence="1" key="2">
    <citation type="submission" date="2020-08" db="EMBL/GenBank/DDBJ databases">
        <title>Plant Genome Project.</title>
        <authorList>
            <person name="Zhang R.-G."/>
        </authorList>
    </citation>
    <scope>NUCLEOTIDE SEQUENCE</scope>
    <source>
        <strain evidence="1">Huo1</strain>
        <tissue evidence="1">Leaf</tissue>
    </source>
</reference>
<keyword evidence="2" id="KW-1185">Reference proteome</keyword>
<sequence>MTVTTWSTPTFRTTAVFDKLGEVEGLTLDQTYQLFNIFGDKSQRLEVFMGMPPHAHLGYVLKLMDE</sequence>
<name>A0A8X9A5T2_SALSN</name>
<organism evidence="1">
    <name type="scientific">Salvia splendens</name>
    <name type="common">Scarlet sage</name>
    <dbReference type="NCBI Taxonomy" id="180675"/>
    <lineage>
        <taxon>Eukaryota</taxon>
        <taxon>Viridiplantae</taxon>
        <taxon>Streptophyta</taxon>
        <taxon>Embryophyta</taxon>
        <taxon>Tracheophyta</taxon>
        <taxon>Spermatophyta</taxon>
        <taxon>Magnoliopsida</taxon>
        <taxon>eudicotyledons</taxon>
        <taxon>Gunneridae</taxon>
        <taxon>Pentapetalae</taxon>
        <taxon>asterids</taxon>
        <taxon>lamiids</taxon>
        <taxon>Lamiales</taxon>
        <taxon>Lamiaceae</taxon>
        <taxon>Nepetoideae</taxon>
        <taxon>Mentheae</taxon>
        <taxon>Salviinae</taxon>
        <taxon>Salvia</taxon>
        <taxon>Salvia subgen. Calosphace</taxon>
        <taxon>core Calosphace</taxon>
    </lineage>
</organism>
<dbReference type="AlphaFoldDB" id="A0A8X9A5T2"/>
<dbReference type="Proteomes" id="UP000298416">
    <property type="component" value="Unassembled WGS sequence"/>
</dbReference>
<proteinExistence type="predicted"/>